<dbReference type="Proteomes" id="UP001549366">
    <property type="component" value="Unassembled WGS sequence"/>
</dbReference>
<evidence type="ECO:0000313" key="1">
    <source>
        <dbReference type="EMBL" id="MET4758082.1"/>
    </source>
</evidence>
<comment type="caution">
    <text evidence="1">The sequence shown here is derived from an EMBL/GenBank/DDBJ whole genome shotgun (WGS) entry which is preliminary data.</text>
</comment>
<protein>
    <recommendedName>
        <fullName evidence="3">Lipoprotein SmpA/OmlA domain-containing protein</fullName>
    </recommendedName>
</protein>
<evidence type="ECO:0008006" key="3">
    <source>
        <dbReference type="Google" id="ProtNLM"/>
    </source>
</evidence>
<name>A0ABV2SJZ8_9GAMM</name>
<reference evidence="1 2" key="1">
    <citation type="submission" date="2024-06" db="EMBL/GenBank/DDBJ databases">
        <title>Genomic Encyclopedia of Type Strains, Phase V (KMG-V): Genome sequencing to study the core and pangenomes of soil and plant-associated prokaryotes.</title>
        <authorList>
            <person name="Whitman W."/>
        </authorList>
    </citation>
    <scope>NUCLEOTIDE SEQUENCE [LARGE SCALE GENOMIC DNA]</scope>
    <source>
        <strain evidence="1 2">NE40</strain>
    </source>
</reference>
<sequence length="86" mass="9545">MNFRKPFLAGLVVVASVAGCTHINQDAFSQLDAGMSIEDVEGILGKPESCRDQLGRLECIWRDKDREIRVSYIDQKVVVYSASGLQ</sequence>
<keyword evidence="2" id="KW-1185">Reference proteome</keyword>
<dbReference type="PROSITE" id="PS51257">
    <property type="entry name" value="PROKAR_LIPOPROTEIN"/>
    <property type="match status" value="1"/>
</dbReference>
<organism evidence="1 2">
    <name type="scientific">Endozoicomonas lisbonensis</name>
    <dbReference type="NCBI Taxonomy" id="3120522"/>
    <lineage>
        <taxon>Bacteria</taxon>
        <taxon>Pseudomonadati</taxon>
        <taxon>Pseudomonadota</taxon>
        <taxon>Gammaproteobacteria</taxon>
        <taxon>Oceanospirillales</taxon>
        <taxon>Endozoicomonadaceae</taxon>
        <taxon>Endozoicomonas</taxon>
    </lineage>
</organism>
<gene>
    <name evidence="1" type="ORF">V5J35_003274</name>
</gene>
<proteinExistence type="predicted"/>
<evidence type="ECO:0000313" key="2">
    <source>
        <dbReference type="Proteomes" id="UP001549366"/>
    </source>
</evidence>
<dbReference type="RefSeq" id="WP_354008189.1">
    <property type="nucleotide sequence ID" value="NZ_JBEWTA010000001.1"/>
</dbReference>
<dbReference type="EMBL" id="JBEWTB010000002">
    <property type="protein sequence ID" value="MET4758082.1"/>
    <property type="molecule type" value="Genomic_DNA"/>
</dbReference>
<accession>A0ABV2SJZ8</accession>